<dbReference type="Proteomes" id="UP000215506">
    <property type="component" value="Unassembled WGS sequence"/>
</dbReference>
<evidence type="ECO:0000256" key="1">
    <source>
        <dbReference type="SAM" id="Phobius"/>
    </source>
</evidence>
<reference evidence="2 3" key="1">
    <citation type="submission" date="2017-07" db="EMBL/GenBank/DDBJ databases">
        <title>First draft Genome Sequence of Nocardia cerradoensis isolated from human infection.</title>
        <authorList>
            <person name="Carrasco G."/>
        </authorList>
    </citation>
    <scope>NUCLEOTIDE SEQUENCE [LARGE SCALE GENOMIC DNA]</scope>
    <source>
        <strain evidence="2 3">CNM20130759</strain>
    </source>
</reference>
<evidence type="ECO:0000313" key="2">
    <source>
        <dbReference type="EMBL" id="OXR41338.1"/>
    </source>
</evidence>
<organism evidence="2 3">
    <name type="scientific">Nocardia cerradoensis</name>
    <dbReference type="NCBI Taxonomy" id="85688"/>
    <lineage>
        <taxon>Bacteria</taxon>
        <taxon>Bacillati</taxon>
        <taxon>Actinomycetota</taxon>
        <taxon>Actinomycetes</taxon>
        <taxon>Mycobacteriales</taxon>
        <taxon>Nocardiaceae</taxon>
        <taxon>Nocardia</taxon>
    </lineage>
</organism>
<keyword evidence="1" id="KW-0472">Membrane</keyword>
<dbReference type="RefSeq" id="WP_036504790.1">
    <property type="nucleotide sequence ID" value="NZ_NGAF01000020.1"/>
</dbReference>
<evidence type="ECO:0000313" key="3">
    <source>
        <dbReference type="Proteomes" id="UP000215506"/>
    </source>
</evidence>
<gene>
    <name evidence="2" type="ORF">B7C42_06481</name>
</gene>
<keyword evidence="1" id="KW-1133">Transmembrane helix</keyword>
<keyword evidence="1" id="KW-0812">Transmembrane</keyword>
<protein>
    <submittedName>
        <fullName evidence="2">Uncharacterized protein</fullName>
    </submittedName>
</protein>
<name>A0A231GXN4_9NOCA</name>
<proteinExistence type="predicted"/>
<accession>A0A231GXN4</accession>
<feature type="transmembrane region" description="Helical" evidence="1">
    <location>
        <begin position="15"/>
        <end position="37"/>
    </location>
</feature>
<dbReference type="EMBL" id="NGAF01000020">
    <property type="protein sequence ID" value="OXR41338.1"/>
    <property type="molecule type" value="Genomic_DNA"/>
</dbReference>
<dbReference type="AlphaFoldDB" id="A0A231GXN4"/>
<comment type="caution">
    <text evidence="2">The sequence shown here is derived from an EMBL/GenBank/DDBJ whole genome shotgun (WGS) entry which is preliminary data.</text>
</comment>
<keyword evidence="3" id="KW-1185">Reference proteome</keyword>
<sequence>MYERGILIEVAPRGWLVLALVSLGAAVFVALLVMLLVSDDKFDDPARYPRVPHGTCAPFCYTPESPGVTEPAPPPQYPMPGR</sequence>